<dbReference type="InterPro" id="IPR015943">
    <property type="entry name" value="WD40/YVTN_repeat-like_dom_sf"/>
</dbReference>
<name>A0A0B7N3Q6_9FUNG</name>
<organism evidence="2 3">
    <name type="scientific">Parasitella parasitica</name>
    <dbReference type="NCBI Taxonomy" id="35722"/>
    <lineage>
        <taxon>Eukaryota</taxon>
        <taxon>Fungi</taxon>
        <taxon>Fungi incertae sedis</taxon>
        <taxon>Mucoromycota</taxon>
        <taxon>Mucoromycotina</taxon>
        <taxon>Mucoromycetes</taxon>
        <taxon>Mucorales</taxon>
        <taxon>Mucorineae</taxon>
        <taxon>Mucoraceae</taxon>
        <taxon>Parasitella</taxon>
    </lineage>
</organism>
<keyword evidence="3" id="KW-1185">Reference proteome</keyword>
<dbReference type="Pfam" id="PF22669">
    <property type="entry name" value="Exo_endo_phos2"/>
    <property type="match status" value="1"/>
</dbReference>
<reference evidence="2 3" key="1">
    <citation type="submission" date="2014-09" db="EMBL/GenBank/DDBJ databases">
        <authorList>
            <person name="Ellenberger Sabrina"/>
        </authorList>
    </citation>
    <scope>NUCLEOTIDE SEQUENCE [LARGE SCALE GENOMIC DNA]</scope>
    <source>
        <strain evidence="2 3">CBS 412.66</strain>
    </source>
</reference>
<dbReference type="Proteomes" id="UP000054107">
    <property type="component" value="Unassembled WGS sequence"/>
</dbReference>
<gene>
    <name evidence="2" type="primary">PARPA_03791.1 scaffold 9785</name>
</gene>
<evidence type="ECO:0000259" key="1">
    <source>
        <dbReference type="SMART" id="SM00128"/>
    </source>
</evidence>
<dbReference type="InterPro" id="IPR036691">
    <property type="entry name" value="Endo/exonu/phosph_ase_sf"/>
</dbReference>
<dbReference type="SMART" id="SM00128">
    <property type="entry name" value="IPPc"/>
    <property type="match status" value="1"/>
</dbReference>
<dbReference type="PANTHER" id="PTHR11200:SF240">
    <property type="entry name" value="INOSITOL POLYPHOSPHATE 5-PHOSPHATASE C9G1.10C-RELATED"/>
    <property type="match status" value="1"/>
</dbReference>
<dbReference type="Gene3D" id="3.60.10.10">
    <property type="entry name" value="Endonuclease/exonuclease/phosphatase"/>
    <property type="match status" value="1"/>
</dbReference>
<dbReference type="InterPro" id="IPR046985">
    <property type="entry name" value="IP5"/>
</dbReference>
<proteinExistence type="predicted"/>
<dbReference type="OrthoDB" id="2248459at2759"/>
<accession>A0A0B7N3Q6</accession>
<evidence type="ECO:0000313" key="2">
    <source>
        <dbReference type="EMBL" id="CEP10155.1"/>
    </source>
</evidence>
<dbReference type="EMBL" id="LN723286">
    <property type="protein sequence ID" value="CEP10155.1"/>
    <property type="molecule type" value="Genomic_DNA"/>
</dbReference>
<dbReference type="SUPFAM" id="SSF50978">
    <property type="entry name" value="WD40 repeat-like"/>
    <property type="match status" value="1"/>
</dbReference>
<dbReference type="STRING" id="35722.A0A0B7N3Q6"/>
<protein>
    <recommendedName>
        <fullName evidence="1">Inositol polyphosphate-related phosphatase domain-containing protein</fullName>
    </recommendedName>
</protein>
<dbReference type="PANTHER" id="PTHR11200">
    <property type="entry name" value="INOSITOL 5-PHOSPHATASE"/>
    <property type="match status" value="1"/>
</dbReference>
<feature type="domain" description="Inositol polyphosphate-related phosphatase" evidence="1">
    <location>
        <begin position="475"/>
        <end position="829"/>
    </location>
</feature>
<evidence type="ECO:0000313" key="3">
    <source>
        <dbReference type="Proteomes" id="UP000054107"/>
    </source>
</evidence>
<sequence length="898" mass="99878">MSDIEQDWTCPFKQSSSAPIASASALSATIDDALLVIPDVSRSVKLNLPRSNSLDKLYHYSSKRNDTLKSLFPPSGYDDSDSDDDDDQRVQLLRSFTVGSKHITHHREIYKCSGSPAHSTGAHPADTSHASKTAPVFGHEIRIANEYGAIHAIATKGATIVVGTSHYNIQSYNIKRASDALFTSPALPCQQDSTDTTTTIRSICLSLPTECPDLVWAGTENGSILAVNAQGEIIAKRAPLRHQRITTILLAHQSAELWTIDDAGNLDIWPASTVSLLSEAVPCLSVLVAKNTKTAIWSPTKPNVLWMSAGRSIDRFDRSLLTAVPVVEMPAELGEIAQLFTVPCHPHQIFAAHLQDGQISAWDESTGEKTLCVTLSTDKLTAVLPVGQHWLWAGFCNGMLAIYDTRCGPWVVVKIWKAHKNAVEKLAVDALSVSQTMPVVSVDSAGHIAIWDGLLTDYWLEEQMAAHVSDYCDFGELKTMVCSWNMDAVKPEALTEADVDKIHEWLHGMNDPDIIMVGIQEIVDLNSKTLTAKSLLSLNRKIETIEDADELLTHRYMLWHDYLVTVVDANFGKNSYKILKTDQMVGLFSCIFVKTGLESRIRQCDSNVVKTGFRLMNKSLHGNKGGIATRLIIDDTSLCFVNCHLAAGQSNVLTRNVDVEGILHSARFPACSTTAEGATADAAFKSDADGTGILDHETCFLSGDLNYRIAMKRDQVLALLAEGSSNSKFEVWETLQQEDQLKKQLAFNPIFRMFGFKEPPLLFDPTYKYDRASDAYDSSEKKRTPAWCDRILHRGPASLSNLYYRRHELKASDHRPISAGFLVHVKTVDPQRLEQVKARLELEWQQLLLSHVQHNKLLLVTCYDLCDEKEALHRLENADWCVEQVVRDLYRDKGQYLF</sequence>
<dbReference type="AlphaFoldDB" id="A0A0B7N3Q6"/>
<dbReference type="GO" id="GO:0004439">
    <property type="term" value="F:phosphatidylinositol-4,5-bisphosphate 5-phosphatase activity"/>
    <property type="evidence" value="ECO:0007669"/>
    <property type="project" value="TreeGrafter"/>
</dbReference>
<dbReference type="Gene3D" id="2.130.10.10">
    <property type="entry name" value="YVTN repeat-like/Quinoprotein amine dehydrogenase"/>
    <property type="match status" value="1"/>
</dbReference>
<dbReference type="InterPro" id="IPR036322">
    <property type="entry name" value="WD40_repeat_dom_sf"/>
</dbReference>
<dbReference type="SUPFAM" id="SSF56219">
    <property type="entry name" value="DNase I-like"/>
    <property type="match status" value="1"/>
</dbReference>
<dbReference type="InterPro" id="IPR000300">
    <property type="entry name" value="IPPc"/>
</dbReference>
<dbReference type="GO" id="GO:0046856">
    <property type="term" value="P:phosphatidylinositol dephosphorylation"/>
    <property type="evidence" value="ECO:0007669"/>
    <property type="project" value="InterPro"/>
</dbReference>